<feature type="transmembrane region" description="Helical" evidence="1">
    <location>
        <begin position="20"/>
        <end position="41"/>
    </location>
</feature>
<keyword evidence="1" id="KW-1133">Transmembrane helix</keyword>
<proteinExistence type="predicted"/>
<name>A0A9P4I5G1_9PEZI</name>
<dbReference type="OrthoDB" id="5366688at2759"/>
<feature type="transmembrane region" description="Helical" evidence="1">
    <location>
        <begin position="80"/>
        <end position="99"/>
    </location>
</feature>
<feature type="transmembrane region" description="Helical" evidence="1">
    <location>
        <begin position="165"/>
        <end position="187"/>
    </location>
</feature>
<feature type="non-terminal residue" evidence="2">
    <location>
        <position position="193"/>
    </location>
</feature>
<gene>
    <name evidence="2" type="ORF">NA57DRAFT_27015</name>
</gene>
<sequence length="193" mass="20791">MQIPSYGAAPLSATFLMVRVMQVISMIVIIGITGNFINDIVMNMQEPPKEIVGALSVASIATLYTLVSIAFYWATANLGLFVMTAVDSLLLIAFIVVAVDFGKPVSYLNCYTIHTTSGDPLKYAFAVESSLKDAVSSSAGAGSMPFSFFNLVTHTTQARCFETKAIWGLSIALCLLFTTSVALLPTLHFKNKK</sequence>
<keyword evidence="3" id="KW-1185">Reference proteome</keyword>
<dbReference type="EMBL" id="ML978136">
    <property type="protein sequence ID" value="KAF2093828.1"/>
    <property type="molecule type" value="Genomic_DNA"/>
</dbReference>
<organism evidence="2 3">
    <name type="scientific">Rhizodiscina lignyota</name>
    <dbReference type="NCBI Taxonomy" id="1504668"/>
    <lineage>
        <taxon>Eukaryota</taxon>
        <taxon>Fungi</taxon>
        <taxon>Dikarya</taxon>
        <taxon>Ascomycota</taxon>
        <taxon>Pezizomycotina</taxon>
        <taxon>Dothideomycetes</taxon>
        <taxon>Pleosporomycetidae</taxon>
        <taxon>Aulographales</taxon>
        <taxon>Rhizodiscinaceae</taxon>
        <taxon>Rhizodiscina</taxon>
    </lineage>
</organism>
<evidence type="ECO:0000256" key="1">
    <source>
        <dbReference type="SAM" id="Phobius"/>
    </source>
</evidence>
<comment type="caution">
    <text evidence="2">The sequence shown here is derived from an EMBL/GenBank/DDBJ whole genome shotgun (WGS) entry which is preliminary data.</text>
</comment>
<evidence type="ECO:0000313" key="2">
    <source>
        <dbReference type="EMBL" id="KAF2093828.1"/>
    </source>
</evidence>
<dbReference type="Proteomes" id="UP000799772">
    <property type="component" value="Unassembled WGS sequence"/>
</dbReference>
<keyword evidence="1" id="KW-0812">Transmembrane</keyword>
<accession>A0A9P4I5G1</accession>
<keyword evidence="1" id="KW-0472">Membrane</keyword>
<reference evidence="2" key="1">
    <citation type="journal article" date="2020" name="Stud. Mycol.">
        <title>101 Dothideomycetes genomes: a test case for predicting lifestyles and emergence of pathogens.</title>
        <authorList>
            <person name="Haridas S."/>
            <person name="Albert R."/>
            <person name="Binder M."/>
            <person name="Bloem J."/>
            <person name="Labutti K."/>
            <person name="Salamov A."/>
            <person name="Andreopoulos B."/>
            <person name="Baker S."/>
            <person name="Barry K."/>
            <person name="Bills G."/>
            <person name="Bluhm B."/>
            <person name="Cannon C."/>
            <person name="Castanera R."/>
            <person name="Culley D."/>
            <person name="Daum C."/>
            <person name="Ezra D."/>
            <person name="Gonzalez J."/>
            <person name="Henrissat B."/>
            <person name="Kuo A."/>
            <person name="Liang C."/>
            <person name="Lipzen A."/>
            <person name="Lutzoni F."/>
            <person name="Magnuson J."/>
            <person name="Mondo S."/>
            <person name="Nolan M."/>
            <person name="Ohm R."/>
            <person name="Pangilinan J."/>
            <person name="Park H.-J."/>
            <person name="Ramirez L."/>
            <person name="Alfaro M."/>
            <person name="Sun H."/>
            <person name="Tritt A."/>
            <person name="Yoshinaga Y."/>
            <person name="Zwiers L.-H."/>
            <person name="Turgeon B."/>
            <person name="Goodwin S."/>
            <person name="Spatafora J."/>
            <person name="Crous P."/>
            <person name="Grigoriev I."/>
        </authorList>
    </citation>
    <scope>NUCLEOTIDE SEQUENCE</scope>
    <source>
        <strain evidence="2">CBS 133067</strain>
    </source>
</reference>
<protein>
    <submittedName>
        <fullName evidence="2">Uncharacterized protein</fullName>
    </submittedName>
</protein>
<feature type="transmembrane region" description="Helical" evidence="1">
    <location>
        <begin position="53"/>
        <end position="74"/>
    </location>
</feature>
<evidence type="ECO:0000313" key="3">
    <source>
        <dbReference type="Proteomes" id="UP000799772"/>
    </source>
</evidence>
<dbReference type="AlphaFoldDB" id="A0A9P4I5G1"/>